<name>A0A2N8TYB6_9ACTN</name>
<dbReference type="EMBL" id="POUC01000003">
    <property type="protein sequence ID" value="PNG23979.1"/>
    <property type="molecule type" value="Genomic_DNA"/>
</dbReference>
<feature type="region of interest" description="Disordered" evidence="1">
    <location>
        <begin position="57"/>
        <end position="78"/>
    </location>
</feature>
<reference evidence="2 3" key="1">
    <citation type="submission" date="2018-01" db="EMBL/GenBank/DDBJ databases">
        <title>Draft genome sequence of Streptomyces sp. 13K301.</title>
        <authorList>
            <person name="Sahin N."/>
            <person name="Saygin H."/>
            <person name="Ay H."/>
        </authorList>
    </citation>
    <scope>NUCLEOTIDE SEQUENCE [LARGE SCALE GENOMIC DNA]</scope>
    <source>
        <strain evidence="2 3">13K301</strain>
    </source>
</reference>
<dbReference type="AlphaFoldDB" id="A0A2N8TYB6"/>
<evidence type="ECO:0000256" key="1">
    <source>
        <dbReference type="SAM" id="MobiDB-lite"/>
    </source>
</evidence>
<evidence type="ECO:0000313" key="2">
    <source>
        <dbReference type="EMBL" id="PNG23979.1"/>
    </source>
</evidence>
<sequence>MGIGEQRRATASSGHVCRSCREPVDAVVKRHKTMGVFVPVWTAGPCHNPLCREYVPEQEPISSTRRGTGFPPTGREGD</sequence>
<proteinExistence type="predicted"/>
<dbReference type="OrthoDB" id="4326748at2"/>
<protein>
    <submittedName>
        <fullName evidence="2">Uncharacterized protein</fullName>
    </submittedName>
</protein>
<gene>
    <name evidence="2" type="ORF">C1J00_00750</name>
</gene>
<organism evidence="2 3">
    <name type="scientific">Streptomyces cahuitamycinicus</name>
    <dbReference type="NCBI Taxonomy" id="2070367"/>
    <lineage>
        <taxon>Bacteria</taxon>
        <taxon>Bacillati</taxon>
        <taxon>Actinomycetota</taxon>
        <taxon>Actinomycetes</taxon>
        <taxon>Kitasatosporales</taxon>
        <taxon>Streptomycetaceae</taxon>
        <taxon>Streptomyces</taxon>
    </lineage>
</organism>
<comment type="caution">
    <text evidence="2">The sequence shown here is derived from an EMBL/GenBank/DDBJ whole genome shotgun (WGS) entry which is preliminary data.</text>
</comment>
<accession>A0A2N8TYB6</accession>
<dbReference type="Proteomes" id="UP000235943">
    <property type="component" value="Unassembled WGS sequence"/>
</dbReference>
<keyword evidence="3" id="KW-1185">Reference proteome</keyword>
<evidence type="ECO:0000313" key="3">
    <source>
        <dbReference type="Proteomes" id="UP000235943"/>
    </source>
</evidence>